<evidence type="ECO:0000313" key="2">
    <source>
        <dbReference type="Proteomes" id="UP000694941"/>
    </source>
</evidence>
<dbReference type="CDD" id="cd00038">
    <property type="entry name" value="CAP_ED"/>
    <property type="match status" value="1"/>
</dbReference>
<dbReference type="SUPFAM" id="SSF51206">
    <property type="entry name" value="cAMP-binding domain-like"/>
    <property type="match status" value="1"/>
</dbReference>
<evidence type="ECO:0000259" key="1">
    <source>
        <dbReference type="PROSITE" id="PS50042"/>
    </source>
</evidence>
<sequence length="138" mass="16014">MVSEWVNCMDKRPIDRTEEDIELIYNRLREIKAFEHIQSTLLQQMCYYGYYEDLDKGITLFRQGDRGANWYAVLAGSLDVQTSQTGNGRDSVTLCTLGVGTAFGEDILDNRPHRATVVTNERCELLRIEQKDFLQLWE</sequence>
<dbReference type="Gene3D" id="2.60.120.10">
    <property type="entry name" value="Jelly Rolls"/>
    <property type="match status" value="1"/>
</dbReference>
<evidence type="ECO:0000313" key="3">
    <source>
        <dbReference type="RefSeq" id="XP_022251860.1"/>
    </source>
</evidence>
<dbReference type="InterPro" id="IPR014710">
    <property type="entry name" value="RmlC-like_jellyroll"/>
</dbReference>
<feature type="non-terminal residue" evidence="3">
    <location>
        <position position="138"/>
    </location>
</feature>
<dbReference type="InterPro" id="IPR018490">
    <property type="entry name" value="cNMP-bd_dom_sf"/>
</dbReference>
<dbReference type="SMART" id="SM00100">
    <property type="entry name" value="cNMP"/>
    <property type="match status" value="1"/>
</dbReference>
<name>A0ABM1T7K4_LIMPO</name>
<dbReference type="PANTHER" id="PTHR23011">
    <property type="entry name" value="CYCLIC NUCLEOTIDE-BINDING DOMAIN CONTAINING PROTEIN"/>
    <property type="match status" value="1"/>
</dbReference>
<protein>
    <submittedName>
        <fullName evidence="3">Rap guanine nucleotide exchange factor 4-like</fullName>
    </submittedName>
</protein>
<dbReference type="Pfam" id="PF00027">
    <property type="entry name" value="cNMP_binding"/>
    <property type="match status" value="1"/>
</dbReference>
<organism evidence="2 3">
    <name type="scientific">Limulus polyphemus</name>
    <name type="common">Atlantic horseshoe crab</name>
    <dbReference type="NCBI Taxonomy" id="6850"/>
    <lineage>
        <taxon>Eukaryota</taxon>
        <taxon>Metazoa</taxon>
        <taxon>Ecdysozoa</taxon>
        <taxon>Arthropoda</taxon>
        <taxon>Chelicerata</taxon>
        <taxon>Merostomata</taxon>
        <taxon>Xiphosura</taxon>
        <taxon>Limulidae</taxon>
        <taxon>Limulus</taxon>
    </lineage>
</organism>
<dbReference type="GeneID" id="111087880"/>
<dbReference type="PANTHER" id="PTHR23011:SF41">
    <property type="entry name" value="CYCLIC NUCLEOTIDE-BINDING DOMAIN-CONTAINING PROTEIN"/>
    <property type="match status" value="1"/>
</dbReference>
<gene>
    <name evidence="3" type="primary">LOC111087880</name>
</gene>
<feature type="domain" description="Cyclic nucleotide-binding" evidence="1">
    <location>
        <begin position="33"/>
        <end position="138"/>
    </location>
</feature>
<dbReference type="Proteomes" id="UP000694941">
    <property type="component" value="Unplaced"/>
</dbReference>
<keyword evidence="2" id="KW-1185">Reference proteome</keyword>
<dbReference type="PROSITE" id="PS50042">
    <property type="entry name" value="CNMP_BINDING_3"/>
    <property type="match status" value="1"/>
</dbReference>
<reference evidence="3" key="1">
    <citation type="submission" date="2025-08" db="UniProtKB">
        <authorList>
            <consortium name="RefSeq"/>
        </authorList>
    </citation>
    <scope>IDENTIFICATION</scope>
    <source>
        <tissue evidence="3">Muscle</tissue>
    </source>
</reference>
<dbReference type="InterPro" id="IPR000595">
    <property type="entry name" value="cNMP-bd_dom"/>
</dbReference>
<proteinExistence type="predicted"/>
<accession>A0ABM1T7K4</accession>
<dbReference type="RefSeq" id="XP_022251860.1">
    <property type="nucleotide sequence ID" value="XM_022396152.1"/>
</dbReference>